<dbReference type="EMBL" id="CM023481">
    <property type="protein sequence ID" value="KAH6947493.1"/>
    <property type="molecule type" value="Genomic_DNA"/>
</dbReference>
<accession>A0ACB7TMV6</accession>
<name>A0ACB7TMV6_HYAAI</name>
<organism evidence="1 2">
    <name type="scientific">Hyalomma asiaticum</name>
    <name type="common">Tick</name>
    <dbReference type="NCBI Taxonomy" id="266040"/>
    <lineage>
        <taxon>Eukaryota</taxon>
        <taxon>Metazoa</taxon>
        <taxon>Ecdysozoa</taxon>
        <taxon>Arthropoda</taxon>
        <taxon>Chelicerata</taxon>
        <taxon>Arachnida</taxon>
        <taxon>Acari</taxon>
        <taxon>Parasitiformes</taxon>
        <taxon>Ixodida</taxon>
        <taxon>Ixodoidea</taxon>
        <taxon>Ixodidae</taxon>
        <taxon>Hyalomminae</taxon>
        <taxon>Hyalomma</taxon>
    </lineage>
</organism>
<evidence type="ECO:0000313" key="1">
    <source>
        <dbReference type="EMBL" id="KAH6947493.1"/>
    </source>
</evidence>
<proteinExistence type="predicted"/>
<keyword evidence="2" id="KW-1185">Reference proteome</keyword>
<reference evidence="1" key="1">
    <citation type="submission" date="2020-05" db="EMBL/GenBank/DDBJ databases">
        <title>Large-scale comparative analyses of tick genomes elucidate their genetic diversity and vector capacities.</title>
        <authorList>
            <person name="Jia N."/>
            <person name="Wang J."/>
            <person name="Shi W."/>
            <person name="Du L."/>
            <person name="Sun Y."/>
            <person name="Zhan W."/>
            <person name="Jiang J."/>
            <person name="Wang Q."/>
            <person name="Zhang B."/>
            <person name="Ji P."/>
            <person name="Sakyi L.B."/>
            <person name="Cui X."/>
            <person name="Yuan T."/>
            <person name="Jiang B."/>
            <person name="Yang W."/>
            <person name="Lam T.T.-Y."/>
            <person name="Chang Q."/>
            <person name="Ding S."/>
            <person name="Wang X."/>
            <person name="Zhu J."/>
            <person name="Ruan X."/>
            <person name="Zhao L."/>
            <person name="Wei J."/>
            <person name="Que T."/>
            <person name="Du C."/>
            <person name="Cheng J."/>
            <person name="Dai P."/>
            <person name="Han X."/>
            <person name="Huang E."/>
            <person name="Gao Y."/>
            <person name="Liu J."/>
            <person name="Shao H."/>
            <person name="Ye R."/>
            <person name="Li L."/>
            <person name="Wei W."/>
            <person name="Wang X."/>
            <person name="Wang C."/>
            <person name="Yang T."/>
            <person name="Huo Q."/>
            <person name="Li W."/>
            <person name="Guo W."/>
            <person name="Chen H."/>
            <person name="Zhou L."/>
            <person name="Ni X."/>
            <person name="Tian J."/>
            <person name="Zhou Y."/>
            <person name="Sheng Y."/>
            <person name="Liu T."/>
            <person name="Pan Y."/>
            <person name="Xia L."/>
            <person name="Li J."/>
            <person name="Zhao F."/>
            <person name="Cao W."/>
        </authorList>
    </citation>
    <scope>NUCLEOTIDE SEQUENCE</scope>
    <source>
        <strain evidence="1">Hyas-2018</strain>
    </source>
</reference>
<protein>
    <submittedName>
        <fullName evidence="1">Uncharacterized protein</fullName>
    </submittedName>
</protein>
<gene>
    <name evidence="1" type="ORF">HPB50_019294</name>
</gene>
<sequence length="332" mass="38112">MTECFPVDTIQSSVPRPKSPHMNNEEPIELAHFPGARPPKPTEIPKIERDDFPAPPFPYTDPERRRRWSGSSKEYEVDEEEDASEEIFEEDPQLKKEEEELSKIATGIGKVFLKTVKEREKYRAWKMTHVDPRNASRTPSASKEPTYRLRYDNPVNASPSRDIDRPRPWEEDEFDRGSSYRSSMGRSVGTTPTYNVKTPVDVLLHDLRSAALLKQLKQKQAADRWCRPGLLLEFGVPVLVRNFRPDPLWSVGKEPRQQEDQQQCQSLAAKCCPIRRQALPVAWHHWANLKFGTTLRGGHYEFSVRSKTGSNSTCRCYTQHANTCVLAECSTT</sequence>
<comment type="caution">
    <text evidence="1">The sequence shown here is derived from an EMBL/GenBank/DDBJ whole genome shotgun (WGS) entry which is preliminary data.</text>
</comment>
<dbReference type="Proteomes" id="UP000821845">
    <property type="component" value="Chromosome 1"/>
</dbReference>
<evidence type="ECO:0000313" key="2">
    <source>
        <dbReference type="Proteomes" id="UP000821845"/>
    </source>
</evidence>